<accession>A0A1X0SBS4</accession>
<protein>
    <submittedName>
        <fullName evidence="1">Uncharacterized protein</fullName>
    </submittedName>
</protein>
<dbReference type="AlphaFoldDB" id="A0A1X0SBS4"/>
<organism evidence="1 2">
    <name type="scientific">Rhizopus microsporus</name>
    <dbReference type="NCBI Taxonomy" id="58291"/>
    <lineage>
        <taxon>Eukaryota</taxon>
        <taxon>Fungi</taxon>
        <taxon>Fungi incertae sedis</taxon>
        <taxon>Mucoromycota</taxon>
        <taxon>Mucoromycotina</taxon>
        <taxon>Mucoromycetes</taxon>
        <taxon>Mucorales</taxon>
        <taxon>Mucorineae</taxon>
        <taxon>Rhizopodaceae</taxon>
        <taxon>Rhizopus</taxon>
    </lineage>
</organism>
<sequence length="314" mass="36292">MNFAIHLKNHHKNYHQSSIVISYTNYEGESKTLTLDRDEDDNFICPICSLESKTSPGLRSHFSRQKVVCQMKPSFDRKYRCIIRNVDIKKPKEHFRSQHFNYDVHIEEVGEKRKIGTPTYDDLFYDRDKDFKRIRAKPIMRAFGLDLINIDLKHNQNLFSTSALINEKTSRLLKRLPQPTEGSLNSSMTFPNNELQYPEKFTVCDLQKNIKISNFPCINDILGPYIKLNDDIEEKIEDLDLNHIVSIFPGSVIASDNFSLLVLTAEIYSRNGFMDAYAERSGDSYPESMIIQTNTRIGKSALLKKVKKVAQSPD</sequence>
<proteinExistence type="predicted"/>
<dbReference type="EMBL" id="KV921274">
    <property type="protein sequence ID" value="ORE21740.1"/>
    <property type="molecule type" value="Genomic_DNA"/>
</dbReference>
<evidence type="ECO:0000313" key="2">
    <source>
        <dbReference type="Proteomes" id="UP000242381"/>
    </source>
</evidence>
<dbReference type="Proteomes" id="UP000242381">
    <property type="component" value="Unassembled WGS sequence"/>
</dbReference>
<name>A0A1X0SBS4_RHIZD</name>
<reference evidence="1 2" key="1">
    <citation type="journal article" date="2016" name="Proc. Natl. Acad. Sci. U.S.A.">
        <title>Lipid metabolic changes in an early divergent fungus govern the establishment of a mutualistic symbiosis with endobacteria.</title>
        <authorList>
            <person name="Lastovetsky O.A."/>
            <person name="Gaspar M.L."/>
            <person name="Mondo S.J."/>
            <person name="LaButti K.M."/>
            <person name="Sandor L."/>
            <person name="Grigoriev I.V."/>
            <person name="Henry S.A."/>
            <person name="Pawlowska T.E."/>
        </authorList>
    </citation>
    <scope>NUCLEOTIDE SEQUENCE [LARGE SCALE GENOMIC DNA]</scope>
    <source>
        <strain evidence="1 2">ATCC 11559</strain>
    </source>
</reference>
<gene>
    <name evidence="1" type="ORF">BCV71DRAFT_231953</name>
</gene>
<evidence type="ECO:0000313" key="1">
    <source>
        <dbReference type="EMBL" id="ORE21740.1"/>
    </source>
</evidence>